<dbReference type="InterPro" id="IPR052898">
    <property type="entry name" value="ACAD10-like"/>
</dbReference>
<dbReference type="InterPro" id="IPR041726">
    <property type="entry name" value="ACAD10_11_N"/>
</dbReference>
<organism evidence="2 3">
    <name type="scientific">Angustibacter luteus</name>
    <dbReference type="NCBI Taxonomy" id="658456"/>
    <lineage>
        <taxon>Bacteria</taxon>
        <taxon>Bacillati</taxon>
        <taxon>Actinomycetota</taxon>
        <taxon>Actinomycetes</taxon>
        <taxon>Kineosporiales</taxon>
        <taxon>Kineosporiaceae</taxon>
    </lineage>
</organism>
<reference evidence="3" key="1">
    <citation type="journal article" date="2019" name="Int. J. Syst. Evol. Microbiol.">
        <title>The Global Catalogue of Microorganisms (GCM) 10K type strain sequencing project: providing services to taxonomists for standard genome sequencing and annotation.</title>
        <authorList>
            <consortium name="The Broad Institute Genomics Platform"/>
            <consortium name="The Broad Institute Genome Sequencing Center for Infectious Disease"/>
            <person name="Wu L."/>
            <person name="Ma J."/>
        </authorList>
    </citation>
    <scope>NUCLEOTIDE SEQUENCE [LARGE SCALE GENOMIC DNA]</scope>
    <source>
        <strain evidence="3">KACC 14249</strain>
    </source>
</reference>
<evidence type="ECO:0000313" key="2">
    <source>
        <dbReference type="EMBL" id="MFC6009197.1"/>
    </source>
</evidence>
<evidence type="ECO:0000313" key="3">
    <source>
        <dbReference type="Proteomes" id="UP001596189"/>
    </source>
</evidence>
<dbReference type="SUPFAM" id="SSF56112">
    <property type="entry name" value="Protein kinase-like (PK-like)"/>
    <property type="match status" value="1"/>
</dbReference>
<dbReference type="PANTHER" id="PTHR47829">
    <property type="entry name" value="HYDROLASE, PUTATIVE (AFU_ORTHOLOGUE AFUA_1G12880)-RELATED"/>
    <property type="match status" value="1"/>
</dbReference>
<evidence type="ECO:0000259" key="1">
    <source>
        <dbReference type="Pfam" id="PF01636"/>
    </source>
</evidence>
<dbReference type="Pfam" id="PF01636">
    <property type="entry name" value="APH"/>
    <property type="match status" value="1"/>
</dbReference>
<keyword evidence="3" id="KW-1185">Reference proteome</keyword>
<dbReference type="EMBL" id="JBHSRD010000008">
    <property type="protein sequence ID" value="MFC6009197.1"/>
    <property type="molecule type" value="Genomic_DNA"/>
</dbReference>
<proteinExistence type="predicted"/>
<dbReference type="CDD" id="cd05154">
    <property type="entry name" value="ACAD10_11_N-like"/>
    <property type="match status" value="1"/>
</dbReference>
<dbReference type="InterPro" id="IPR002575">
    <property type="entry name" value="Aminoglycoside_PTrfase"/>
</dbReference>
<dbReference type="Proteomes" id="UP001596189">
    <property type="component" value="Unassembled WGS sequence"/>
</dbReference>
<dbReference type="InterPro" id="IPR011009">
    <property type="entry name" value="Kinase-like_dom_sf"/>
</dbReference>
<dbReference type="Gene3D" id="3.90.1200.10">
    <property type="match status" value="1"/>
</dbReference>
<name>A0ABW1JIJ9_9ACTN</name>
<dbReference type="RefSeq" id="WP_378227144.1">
    <property type="nucleotide sequence ID" value="NZ_BAABFP010000007.1"/>
</dbReference>
<feature type="domain" description="Aminoglycoside phosphotransferase" evidence="1">
    <location>
        <begin position="32"/>
        <end position="255"/>
    </location>
</feature>
<sequence length="343" mass="36931">MPGVPRGLDLAALTRWLDVHHPRLRDGDLRAELIAGGRSNLTYRLDDDTHRWVLRRPPLGHVLATAHDMSREFRVIGALHGGAVPVPEPLLLCADDSPLDAPFYVMERVDGLVLRTSEQLMSVPETARGPLAERLVDTLAALHSVDPGAVGLGDFGRPDGFLTRQVSRWGKQLAASRSREVAGIDELHAALAAAVPAAQRATVVHGDFRLDNLLVRPERWDVAAVLDWEMATLGDPLTDLGLLLVYWGDESTPALGSITDMPAAVRGFPSGGELAQRYAASAGLDLTALPWYVAFGCFKLAVILEGIHYRYTQGQTVGAGFDQIGAVVPGLVSTGRLALEETP</sequence>
<gene>
    <name evidence="2" type="ORF">ACFQDO_18860</name>
</gene>
<dbReference type="Gene3D" id="3.30.200.20">
    <property type="entry name" value="Phosphorylase Kinase, domain 1"/>
    <property type="match status" value="1"/>
</dbReference>
<dbReference type="PANTHER" id="PTHR47829:SF1">
    <property type="entry name" value="HAD FAMILY PHOSPHATASE"/>
    <property type="match status" value="1"/>
</dbReference>
<comment type="caution">
    <text evidence="2">The sequence shown here is derived from an EMBL/GenBank/DDBJ whole genome shotgun (WGS) entry which is preliminary data.</text>
</comment>
<protein>
    <submittedName>
        <fullName evidence="2">Phosphotransferase family protein</fullName>
    </submittedName>
</protein>
<accession>A0ABW1JIJ9</accession>